<dbReference type="Pfam" id="PF05119">
    <property type="entry name" value="Terminase_4"/>
    <property type="match status" value="1"/>
</dbReference>
<dbReference type="Proteomes" id="UP000217918">
    <property type="component" value="Unassembled WGS sequence"/>
</dbReference>
<comment type="caution">
    <text evidence="1">The sequence shown here is derived from an EMBL/GenBank/DDBJ whole genome shotgun (WGS) entry which is preliminary data.</text>
</comment>
<reference evidence="1 2" key="1">
    <citation type="submission" date="2017-09" db="EMBL/GenBank/DDBJ databases">
        <title>Genome sequence of Lactobacillus brevis D7.</title>
        <authorList>
            <person name="Kwon M.-S."/>
            <person name="Lim S.K."/>
            <person name="Choi H.-J."/>
        </authorList>
    </citation>
    <scope>NUCLEOTIDE SEQUENCE [LARGE SCALE GENOMIC DNA]</scope>
    <source>
        <strain evidence="1 2">D7</strain>
    </source>
</reference>
<dbReference type="InterPro" id="IPR006448">
    <property type="entry name" value="Phage_term_ssu_P27"/>
</dbReference>
<name>A0A2A3TZ80_LEVBR</name>
<accession>A0A2A3TZ80</accession>
<sequence length="152" mass="16936">MPRTAQSAMIHILEGNPNNKTKKELYRRQKNESKLAVSNKSILAPPWLSTGAKNEFNRIKVLFEATDILTEADINILAIYCDTLMDYKSFKAQVKKHGIMMGGKINPAIREKQKSAELLNKLANQLGLTPTARASMAINLGSQGESNDDEEF</sequence>
<dbReference type="AlphaFoldDB" id="A0A2A3TZ80"/>
<proteinExistence type="predicted"/>
<dbReference type="NCBIfam" id="TIGR01558">
    <property type="entry name" value="sm_term_P27"/>
    <property type="match status" value="1"/>
</dbReference>
<dbReference type="RefSeq" id="WP_060416652.1">
    <property type="nucleotide sequence ID" value="NZ_CAKMBG010000011.1"/>
</dbReference>
<evidence type="ECO:0000313" key="1">
    <source>
        <dbReference type="EMBL" id="PBQ24091.1"/>
    </source>
</evidence>
<organism evidence="1 2">
    <name type="scientific">Levilactobacillus brevis</name>
    <name type="common">Lactobacillus brevis</name>
    <dbReference type="NCBI Taxonomy" id="1580"/>
    <lineage>
        <taxon>Bacteria</taxon>
        <taxon>Bacillati</taxon>
        <taxon>Bacillota</taxon>
        <taxon>Bacilli</taxon>
        <taxon>Lactobacillales</taxon>
        <taxon>Lactobacillaceae</taxon>
        <taxon>Levilactobacillus</taxon>
    </lineage>
</organism>
<protein>
    <submittedName>
        <fullName evidence="1">Phage terminase small subunit P27 family</fullName>
    </submittedName>
</protein>
<evidence type="ECO:0000313" key="2">
    <source>
        <dbReference type="Proteomes" id="UP000217918"/>
    </source>
</evidence>
<gene>
    <name evidence="1" type="ORF">CNR29_08680</name>
</gene>
<dbReference type="EMBL" id="NVYO01000001">
    <property type="protein sequence ID" value="PBQ24091.1"/>
    <property type="molecule type" value="Genomic_DNA"/>
</dbReference>